<keyword evidence="1" id="KW-0472">Membrane</keyword>
<name>A0AAW9JXM7_CARML</name>
<feature type="transmembrane region" description="Helical" evidence="1">
    <location>
        <begin position="6"/>
        <end position="25"/>
    </location>
</feature>
<reference evidence="2" key="1">
    <citation type="submission" date="2023-08" db="EMBL/GenBank/DDBJ databases">
        <title>Genomic characterization of piscicolin 126 produced by Carnobacterium maltaromaticum CM22 strain isolated from salmon (Salmo salar).</title>
        <authorList>
            <person name="Gonzalez-Gragera E."/>
            <person name="Garcia-Lopez J.D."/>
            <person name="Teso-Perez C."/>
            <person name="Gimenez-Hernandez I."/>
            <person name="Peralta-Sanchez J.M."/>
            <person name="Valdivia E."/>
            <person name="Montalban-Lopez M."/>
            <person name="Martin-Platero A.M."/>
            <person name="Banos A."/>
            <person name="Martinez-Bueno M."/>
        </authorList>
    </citation>
    <scope>NUCLEOTIDE SEQUENCE</scope>
    <source>
        <strain evidence="2">CM22</strain>
    </source>
</reference>
<gene>
    <name evidence="2" type="ORF">RAK27_11960</name>
</gene>
<proteinExistence type="predicted"/>
<evidence type="ECO:0000313" key="3">
    <source>
        <dbReference type="Proteomes" id="UP001290462"/>
    </source>
</evidence>
<evidence type="ECO:0000256" key="1">
    <source>
        <dbReference type="SAM" id="Phobius"/>
    </source>
</evidence>
<dbReference type="RefSeq" id="WP_322809218.1">
    <property type="nucleotide sequence ID" value="NZ_JAVBVO010000003.1"/>
</dbReference>
<keyword evidence="1" id="KW-1133">Transmembrane helix</keyword>
<keyword evidence="1" id="KW-0812">Transmembrane</keyword>
<evidence type="ECO:0000313" key="2">
    <source>
        <dbReference type="EMBL" id="MDZ5759379.1"/>
    </source>
</evidence>
<accession>A0AAW9JXM7</accession>
<organism evidence="2 3">
    <name type="scientific">Carnobacterium maltaromaticum</name>
    <name type="common">Carnobacterium piscicola</name>
    <dbReference type="NCBI Taxonomy" id="2751"/>
    <lineage>
        <taxon>Bacteria</taxon>
        <taxon>Bacillati</taxon>
        <taxon>Bacillota</taxon>
        <taxon>Bacilli</taxon>
        <taxon>Lactobacillales</taxon>
        <taxon>Carnobacteriaceae</taxon>
        <taxon>Carnobacterium</taxon>
    </lineage>
</organism>
<dbReference type="AlphaFoldDB" id="A0AAW9JXM7"/>
<protein>
    <submittedName>
        <fullName evidence="2">Uncharacterized protein</fullName>
    </submittedName>
</protein>
<sequence length="66" mass="7294">MGIDLVLIGFVTIGIVIGTVCQRAADNSKTKKLKKIEKALDQREAAINKLERKYAAETYGKGLIMR</sequence>
<dbReference type="EMBL" id="JAVBVO010000003">
    <property type="protein sequence ID" value="MDZ5759379.1"/>
    <property type="molecule type" value="Genomic_DNA"/>
</dbReference>
<dbReference type="Proteomes" id="UP001290462">
    <property type="component" value="Unassembled WGS sequence"/>
</dbReference>
<comment type="caution">
    <text evidence="2">The sequence shown here is derived from an EMBL/GenBank/DDBJ whole genome shotgun (WGS) entry which is preliminary data.</text>
</comment>